<evidence type="ECO:0000256" key="1">
    <source>
        <dbReference type="ARBA" id="ARBA00005234"/>
    </source>
</evidence>
<dbReference type="GO" id="GO:0016926">
    <property type="term" value="P:protein desumoylation"/>
    <property type="evidence" value="ECO:0007669"/>
    <property type="project" value="TreeGrafter"/>
</dbReference>
<keyword evidence="4" id="KW-0788">Thiol protease</keyword>
<comment type="similarity">
    <text evidence="1">Belongs to the peptidase C48 family.</text>
</comment>
<reference evidence="6" key="1">
    <citation type="submission" date="2017-02" db="UniProtKB">
        <authorList>
            <consortium name="WormBaseParasite"/>
        </authorList>
    </citation>
    <scope>IDENTIFICATION</scope>
</reference>
<protein>
    <submittedName>
        <fullName evidence="6">ULP_PROTEASE domain-containing protein</fullName>
    </submittedName>
</protein>
<proteinExistence type="inferred from homology"/>
<dbReference type="Pfam" id="PF02902">
    <property type="entry name" value="Peptidase_C48"/>
    <property type="match status" value="1"/>
</dbReference>
<evidence type="ECO:0000313" key="6">
    <source>
        <dbReference type="WBParaSite" id="EVEC_0000565301-mRNA-1"/>
    </source>
</evidence>
<evidence type="ECO:0000259" key="5">
    <source>
        <dbReference type="PROSITE" id="PS50600"/>
    </source>
</evidence>
<dbReference type="GO" id="GO:0060255">
    <property type="term" value="P:regulation of macromolecule metabolic process"/>
    <property type="evidence" value="ECO:0007669"/>
    <property type="project" value="UniProtKB-ARBA"/>
</dbReference>
<dbReference type="FunFam" id="3.40.395.10:FF:000001">
    <property type="entry name" value="Sentrin-specific protease 1"/>
    <property type="match status" value="1"/>
</dbReference>
<evidence type="ECO:0000256" key="2">
    <source>
        <dbReference type="ARBA" id="ARBA00022670"/>
    </source>
</evidence>
<organism evidence="6">
    <name type="scientific">Enterobius vermicularis</name>
    <name type="common">Human pinworm</name>
    <dbReference type="NCBI Taxonomy" id="51028"/>
    <lineage>
        <taxon>Eukaryota</taxon>
        <taxon>Metazoa</taxon>
        <taxon>Ecdysozoa</taxon>
        <taxon>Nematoda</taxon>
        <taxon>Chromadorea</taxon>
        <taxon>Rhabditida</taxon>
        <taxon>Spirurina</taxon>
        <taxon>Oxyuridomorpha</taxon>
        <taxon>Oxyuroidea</taxon>
        <taxon>Oxyuridae</taxon>
        <taxon>Enterobius</taxon>
    </lineage>
</organism>
<accession>A0A0N4V5Y4</accession>
<dbReference type="PANTHER" id="PTHR12606:SF141">
    <property type="entry name" value="GH15225P-RELATED"/>
    <property type="match status" value="1"/>
</dbReference>
<evidence type="ECO:0000256" key="4">
    <source>
        <dbReference type="ARBA" id="ARBA00022807"/>
    </source>
</evidence>
<dbReference type="GO" id="GO:0006508">
    <property type="term" value="P:proteolysis"/>
    <property type="evidence" value="ECO:0007669"/>
    <property type="project" value="UniProtKB-KW"/>
</dbReference>
<keyword evidence="3" id="KW-0378">Hydrolase</keyword>
<dbReference type="AlphaFoldDB" id="A0A0N4V5Y4"/>
<dbReference type="Gene3D" id="3.40.395.10">
    <property type="entry name" value="Adenoviral Proteinase, Chain A"/>
    <property type="match status" value="1"/>
</dbReference>
<evidence type="ECO:0000256" key="3">
    <source>
        <dbReference type="ARBA" id="ARBA00022801"/>
    </source>
</evidence>
<dbReference type="GO" id="GO:0080090">
    <property type="term" value="P:regulation of primary metabolic process"/>
    <property type="evidence" value="ECO:0007669"/>
    <property type="project" value="UniProtKB-ARBA"/>
</dbReference>
<sequence length="260" mass="30527">LFREFARRFEEISLELDIRKKVTIGKVVPPRPKVKKIEEFPALDNEALSAIENVWFGSDPLEKRFGEGITRKDLLTLRGLEWLNDEVINTYLGLVCERARQDTTLPKVYAFTTFFYTNLAQHGYNKVKRWTKKVDIFSYDILLVPVHLGAHWCLAVIDLKLKFIHYYDSLGGSNDHCLDLLKSYLNEESIDKRKKSFEVTDWEFRNAVDIPLQMNGSDCGMFTCKFAEFAARRAKVVFGQKDMPYYRKRMVYEICRKRLL</sequence>
<dbReference type="WBParaSite" id="EVEC_0000565301-mRNA-1">
    <property type="protein sequence ID" value="EVEC_0000565301-mRNA-1"/>
    <property type="gene ID" value="EVEC_0000565301"/>
</dbReference>
<dbReference type="SUPFAM" id="SSF54001">
    <property type="entry name" value="Cysteine proteinases"/>
    <property type="match status" value="1"/>
</dbReference>
<dbReference type="PANTHER" id="PTHR12606">
    <property type="entry name" value="SENTRIN/SUMO-SPECIFIC PROTEASE"/>
    <property type="match status" value="1"/>
</dbReference>
<dbReference type="GO" id="GO:0016929">
    <property type="term" value="F:deSUMOylase activity"/>
    <property type="evidence" value="ECO:0007669"/>
    <property type="project" value="TreeGrafter"/>
</dbReference>
<dbReference type="PROSITE" id="PS50600">
    <property type="entry name" value="ULP_PROTEASE"/>
    <property type="match status" value="1"/>
</dbReference>
<dbReference type="InterPro" id="IPR003653">
    <property type="entry name" value="Peptidase_C48_C"/>
</dbReference>
<feature type="domain" description="Ubiquitin-like protease family profile" evidence="5">
    <location>
        <begin position="67"/>
        <end position="230"/>
    </location>
</feature>
<keyword evidence="2" id="KW-0645">Protease</keyword>
<name>A0A0N4V5Y4_ENTVE</name>
<dbReference type="InterPro" id="IPR038765">
    <property type="entry name" value="Papain-like_cys_pep_sf"/>
</dbReference>
<dbReference type="GO" id="GO:0005634">
    <property type="term" value="C:nucleus"/>
    <property type="evidence" value="ECO:0007669"/>
    <property type="project" value="TreeGrafter"/>
</dbReference>